<comment type="caution">
    <text evidence="2">The sequence shown here is derived from an EMBL/GenBank/DDBJ whole genome shotgun (WGS) entry which is preliminary data.</text>
</comment>
<name>A0AAN6YQ42_9PEZI</name>
<gene>
    <name evidence="2" type="ORF">QBC38DRAFT_448790</name>
</gene>
<sequence length="220" mass="24912">MSHSRYRDYYHPWKLCYENQTIRRLAADSQQYHLFRRMSEQDTYCGALLQSIHDSNSWFSRSGGLIEVEGQYYLFTTSHTPSKEEDPSSSSAFSSSPGDTLHEDTFSKNIEPAIVLVSHESQEDANDPPPAAPTFDEEATLIDVHPSPRVVEDFDWKLISIISPKLPNFVHVNGEKQYISDFCDSPRRCVLINAGPERHLVGTLSPSPTVIVEDGHIEEV</sequence>
<dbReference type="AlphaFoldDB" id="A0AAN6YQ42"/>
<reference evidence="2" key="2">
    <citation type="submission" date="2023-05" db="EMBL/GenBank/DDBJ databases">
        <authorList>
            <consortium name="Lawrence Berkeley National Laboratory"/>
            <person name="Steindorff A."/>
            <person name="Hensen N."/>
            <person name="Bonometti L."/>
            <person name="Westerberg I."/>
            <person name="Brannstrom I.O."/>
            <person name="Guillou S."/>
            <person name="Cros-Aarteil S."/>
            <person name="Calhoun S."/>
            <person name="Haridas S."/>
            <person name="Kuo A."/>
            <person name="Mondo S."/>
            <person name="Pangilinan J."/>
            <person name="Riley R."/>
            <person name="Labutti K."/>
            <person name="Andreopoulos B."/>
            <person name="Lipzen A."/>
            <person name="Chen C."/>
            <person name="Yanf M."/>
            <person name="Daum C."/>
            <person name="Ng V."/>
            <person name="Clum A."/>
            <person name="Ohm R."/>
            <person name="Martin F."/>
            <person name="Silar P."/>
            <person name="Natvig D."/>
            <person name="Lalanne C."/>
            <person name="Gautier V."/>
            <person name="Ament-Velasquez S.L."/>
            <person name="Kruys A."/>
            <person name="Hutchinson M.I."/>
            <person name="Powell A.J."/>
            <person name="Barry K."/>
            <person name="Miller A.N."/>
            <person name="Grigoriev I.V."/>
            <person name="Debuchy R."/>
            <person name="Gladieux P."/>
            <person name="Thoren M.H."/>
            <person name="Johannesson H."/>
        </authorList>
    </citation>
    <scope>NUCLEOTIDE SEQUENCE</scope>
    <source>
        <strain evidence="2">CBS 990.96</strain>
    </source>
</reference>
<proteinExistence type="predicted"/>
<protein>
    <submittedName>
        <fullName evidence="2">Uncharacterized protein</fullName>
    </submittedName>
</protein>
<dbReference type="EMBL" id="MU865509">
    <property type="protein sequence ID" value="KAK4221870.1"/>
    <property type="molecule type" value="Genomic_DNA"/>
</dbReference>
<keyword evidence="3" id="KW-1185">Reference proteome</keyword>
<dbReference type="Proteomes" id="UP001301958">
    <property type="component" value="Unassembled WGS sequence"/>
</dbReference>
<organism evidence="2 3">
    <name type="scientific">Podospora fimiseda</name>
    <dbReference type="NCBI Taxonomy" id="252190"/>
    <lineage>
        <taxon>Eukaryota</taxon>
        <taxon>Fungi</taxon>
        <taxon>Dikarya</taxon>
        <taxon>Ascomycota</taxon>
        <taxon>Pezizomycotina</taxon>
        <taxon>Sordariomycetes</taxon>
        <taxon>Sordariomycetidae</taxon>
        <taxon>Sordariales</taxon>
        <taxon>Podosporaceae</taxon>
        <taxon>Podospora</taxon>
    </lineage>
</organism>
<feature type="region of interest" description="Disordered" evidence="1">
    <location>
        <begin position="78"/>
        <end position="104"/>
    </location>
</feature>
<evidence type="ECO:0000313" key="2">
    <source>
        <dbReference type="EMBL" id="KAK4221870.1"/>
    </source>
</evidence>
<accession>A0AAN6YQ42</accession>
<evidence type="ECO:0000256" key="1">
    <source>
        <dbReference type="SAM" id="MobiDB-lite"/>
    </source>
</evidence>
<evidence type="ECO:0000313" key="3">
    <source>
        <dbReference type="Proteomes" id="UP001301958"/>
    </source>
</evidence>
<reference evidence="2" key="1">
    <citation type="journal article" date="2023" name="Mol. Phylogenet. Evol.">
        <title>Genome-scale phylogeny and comparative genomics of the fungal order Sordariales.</title>
        <authorList>
            <person name="Hensen N."/>
            <person name="Bonometti L."/>
            <person name="Westerberg I."/>
            <person name="Brannstrom I.O."/>
            <person name="Guillou S."/>
            <person name="Cros-Aarteil S."/>
            <person name="Calhoun S."/>
            <person name="Haridas S."/>
            <person name="Kuo A."/>
            <person name="Mondo S."/>
            <person name="Pangilinan J."/>
            <person name="Riley R."/>
            <person name="LaButti K."/>
            <person name="Andreopoulos B."/>
            <person name="Lipzen A."/>
            <person name="Chen C."/>
            <person name="Yan M."/>
            <person name="Daum C."/>
            <person name="Ng V."/>
            <person name="Clum A."/>
            <person name="Steindorff A."/>
            <person name="Ohm R.A."/>
            <person name="Martin F."/>
            <person name="Silar P."/>
            <person name="Natvig D.O."/>
            <person name="Lalanne C."/>
            <person name="Gautier V."/>
            <person name="Ament-Velasquez S.L."/>
            <person name="Kruys A."/>
            <person name="Hutchinson M.I."/>
            <person name="Powell A.J."/>
            <person name="Barry K."/>
            <person name="Miller A.N."/>
            <person name="Grigoriev I.V."/>
            <person name="Debuchy R."/>
            <person name="Gladieux P."/>
            <person name="Hiltunen Thoren M."/>
            <person name="Johannesson H."/>
        </authorList>
    </citation>
    <scope>NUCLEOTIDE SEQUENCE</scope>
    <source>
        <strain evidence="2">CBS 990.96</strain>
    </source>
</reference>